<gene>
    <name evidence="2" type="ORF">AVEN_157571_1</name>
</gene>
<proteinExistence type="predicted"/>
<dbReference type="Proteomes" id="UP000499080">
    <property type="component" value="Unassembled WGS sequence"/>
</dbReference>
<dbReference type="EMBL" id="BGPR01001973">
    <property type="protein sequence ID" value="GBM65343.1"/>
    <property type="molecule type" value="Genomic_DNA"/>
</dbReference>
<organism evidence="2 3">
    <name type="scientific">Araneus ventricosus</name>
    <name type="common">Orbweaver spider</name>
    <name type="synonym">Epeira ventricosa</name>
    <dbReference type="NCBI Taxonomy" id="182803"/>
    <lineage>
        <taxon>Eukaryota</taxon>
        <taxon>Metazoa</taxon>
        <taxon>Ecdysozoa</taxon>
        <taxon>Arthropoda</taxon>
        <taxon>Chelicerata</taxon>
        <taxon>Arachnida</taxon>
        <taxon>Araneae</taxon>
        <taxon>Araneomorphae</taxon>
        <taxon>Entelegynae</taxon>
        <taxon>Araneoidea</taxon>
        <taxon>Araneidae</taxon>
        <taxon>Araneus</taxon>
    </lineage>
</organism>
<evidence type="ECO:0000313" key="2">
    <source>
        <dbReference type="EMBL" id="GBM65343.1"/>
    </source>
</evidence>
<keyword evidence="3" id="KW-1185">Reference proteome</keyword>
<evidence type="ECO:0000256" key="1">
    <source>
        <dbReference type="SAM" id="MobiDB-lite"/>
    </source>
</evidence>
<accession>A0A4Y2HJX7</accession>
<sequence length="91" mass="10638">MAQEQICSATKSPESLADDKKTIPSNELFFLCYKKQNMTPLHQKPESLQTDKKTDTSNELFMFYGRENQIWTLLHQSPKGSYRRQKTIPLK</sequence>
<evidence type="ECO:0000313" key="3">
    <source>
        <dbReference type="Proteomes" id="UP000499080"/>
    </source>
</evidence>
<comment type="caution">
    <text evidence="2">The sequence shown here is derived from an EMBL/GenBank/DDBJ whole genome shotgun (WGS) entry which is preliminary data.</text>
</comment>
<name>A0A4Y2HJX7_ARAVE</name>
<reference evidence="2 3" key="1">
    <citation type="journal article" date="2019" name="Sci. Rep.">
        <title>Orb-weaving spider Araneus ventricosus genome elucidates the spidroin gene catalogue.</title>
        <authorList>
            <person name="Kono N."/>
            <person name="Nakamura H."/>
            <person name="Ohtoshi R."/>
            <person name="Moran D.A.P."/>
            <person name="Shinohara A."/>
            <person name="Yoshida Y."/>
            <person name="Fujiwara M."/>
            <person name="Mori M."/>
            <person name="Tomita M."/>
            <person name="Arakawa K."/>
        </authorList>
    </citation>
    <scope>NUCLEOTIDE SEQUENCE [LARGE SCALE GENOMIC DNA]</scope>
</reference>
<feature type="region of interest" description="Disordered" evidence="1">
    <location>
        <begin position="1"/>
        <end position="20"/>
    </location>
</feature>
<feature type="compositionally biased region" description="Polar residues" evidence="1">
    <location>
        <begin position="1"/>
        <end position="13"/>
    </location>
</feature>
<dbReference type="AlphaFoldDB" id="A0A4Y2HJX7"/>
<protein>
    <submittedName>
        <fullName evidence="2">Uncharacterized protein</fullName>
    </submittedName>
</protein>